<reference evidence="2 3" key="1">
    <citation type="submission" date="2020-02" db="EMBL/GenBank/DDBJ databases">
        <authorList>
            <person name="Criscuolo A."/>
        </authorList>
    </citation>
    <scope>NUCLEOTIDE SEQUENCE [LARGE SCALE GENOMIC DNA]</scope>
    <source>
        <strain evidence="2">CIP105534</strain>
    </source>
</reference>
<evidence type="ECO:0008006" key="4">
    <source>
        <dbReference type="Google" id="ProtNLM"/>
    </source>
</evidence>
<sequence length="176" mass="20057">MRKAFVFIASIFLSIIIAMLYGTIHNQFTYTISDEFFTKEIFERFGFVQYGRDTPRLTASIIGAWSTWWMGLIAGFIFATIGLFHSDVKQMMQSIKGATLITLVTSLLVGLIGLCYGFLGFSRLNSTCCFPLEVHNVKNFLAVLEMHSFSYVGGVLGLFLAILWQIKEIRRNKQFY</sequence>
<evidence type="ECO:0000313" key="3">
    <source>
        <dbReference type="Proteomes" id="UP000479938"/>
    </source>
</evidence>
<feature type="transmembrane region" description="Helical" evidence="1">
    <location>
        <begin position="97"/>
        <end position="119"/>
    </location>
</feature>
<evidence type="ECO:0000313" key="2">
    <source>
        <dbReference type="EMBL" id="CAA9197694.1"/>
    </source>
</evidence>
<dbReference type="Proteomes" id="UP000479938">
    <property type="component" value="Unassembled WGS sequence"/>
</dbReference>
<dbReference type="AlphaFoldDB" id="A0A6J4GHC4"/>
<feature type="transmembrane region" description="Helical" evidence="1">
    <location>
        <begin position="62"/>
        <end position="85"/>
    </location>
</feature>
<keyword evidence="1" id="KW-0812">Transmembrane</keyword>
<gene>
    <name evidence="2" type="ORF">FLA105534_01766</name>
</gene>
<feature type="transmembrane region" description="Helical" evidence="1">
    <location>
        <begin position="5"/>
        <end position="24"/>
    </location>
</feature>
<accession>A0A6J4GHC4</accession>
<dbReference type="RefSeq" id="WP_173970414.1">
    <property type="nucleotide sequence ID" value="NZ_CADCSU010000076.1"/>
</dbReference>
<proteinExistence type="predicted"/>
<dbReference type="EMBL" id="CADCSU010000076">
    <property type="protein sequence ID" value="CAA9197694.1"/>
    <property type="molecule type" value="Genomic_DNA"/>
</dbReference>
<keyword evidence="1" id="KW-1133">Transmembrane helix</keyword>
<organism evidence="2 3">
    <name type="scientific">Flavobacterium bizetiae</name>
    <dbReference type="NCBI Taxonomy" id="2704140"/>
    <lineage>
        <taxon>Bacteria</taxon>
        <taxon>Pseudomonadati</taxon>
        <taxon>Bacteroidota</taxon>
        <taxon>Flavobacteriia</taxon>
        <taxon>Flavobacteriales</taxon>
        <taxon>Flavobacteriaceae</taxon>
        <taxon>Flavobacterium</taxon>
    </lineage>
</organism>
<keyword evidence="1" id="KW-0472">Membrane</keyword>
<keyword evidence="3" id="KW-1185">Reference proteome</keyword>
<evidence type="ECO:0000256" key="1">
    <source>
        <dbReference type="SAM" id="Phobius"/>
    </source>
</evidence>
<protein>
    <recommendedName>
        <fullName evidence="4">Signal peptide-containing protein</fullName>
    </recommendedName>
</protein>
<feature type="transmembrane region" description="Helical" evidence="1">
    <location>
        <begin position="139"/>
        <end position="164"/>
    </location>
</feature>
<name>A0A6J4GHC4_9FLAO</name>